<dbReference type="Proteomes" id="UP000516370">
    <property type="component" value="Chromosome"/>
</dbReference>
<accession>A0A7H1JC29</accession>
<dbReference type="OrthoDB" id="6162707at2"/>
<name>A0A7H1JC29_9GAMM</name>
<proteinExistence type="predicted"/>
<dbReference type="EMBL" id="CP061081">
    <property type="protein sequence ID" value="QNT08045.1"/>
    <property type="molecule type" value="Genomic_DNA"/>
</dbReference>
<dbReference type="CDD" id="cd09748">
    <property type="entry name" value="Cmr3_III-B"/>
    <property type="match status" value="1"/>
</dbReference>
<dbReference type="Pfam" id="PF09700">
    <property type="entry name" value="Cas_Cmr3"/>
    <property type="match status" value="1"/>
</dbReference>
<organism evidence="1 2">
    <name type="scientific">Marinomonas arctica</name>
    <dbReference type="NCBI Taxonomy" id="383750"/>
    <lineage>
        <taxon>Bacteria</taxon>
        <taxon>Pseudomonadati</taxon>
        <taxon>Pseudomonadota</taxon>
        <taxon>Gammaproteobacteria</taxon>
        <taxon>Oceanospirillales</taxon>
        <taxon>Oceanospirillaceae</taxon>
        <taxon>Marinomonas</taxon>
    </lineage>
</organism>
<dbReference type="InterPro" id="IPR019117">
    <property type="entry name" value="CRISPR-assoc_protein_Cmr3"/>
</dbReference>
<keyword evidence="2" id="KW-1185">Reference proteome</keyword>
<reference evidence="1 2" key="1">
    <citation type="submission" date="2020-09" db="EMBL/GenBank/DDBJ databases">
        <title>Complete genome sequence of an Arctic sea ice bacterium Marinomonas arctica BSI20414.</title>
        <authorList>
            <person name="Liao L."/>
            <person name="Chen B."/>
        </authorList>
    </citation>
    <scope>NUCLEOTIDE SEQUENCE [LARGE SCALE GENOMIC DNA]</scope>
    <source>
        <strain evidence="1 2">BSI20414</strain>
    </source>
</reference>
<dbReference type="AlphaFoldDB" id="A0A7H1JC29"/>
<dbReference type="KEGG" id="mard:IBG28_06710"/>
<evidence type="ECO:0000313" key="1">
    <source>
        <dbReference type="EMBL" id="QNT08045.1"/>
    </source>
</evidence>
<dbReference type="RefSeq" id="WP_111606462.1">
    <property type="nucleotide sequence ID" value="NZ_BMLJ01000007.1"/>
</dbReference>
<protein>
    <submittedName>
        <fullName evidence="1">Type III-B CRISPR module-associated protein Cmr3</fullName>
    </submittedName>
</protein>
<sequence length="394" mass="43648">MQYYLINPKDPLVIRSGRSFEEISDAQAARFPPPSTIAGALRNIYARSNNKPLNSTLLGIAVTGSLAVKISTNGDALTEENILVPKPADVQYFYDRDTDITHLVRSKPMEFAAGEGCDLPSGLLPLFAEKTKAGKPVSGPNWWSIKDLEKWRKGEEVSFDDIMKNGWTPTEPDIRTHIAINDQSRNADSGKIFQTTGLTMWQMPQVGNPSMGKPFPEHSIALLAGIDGEIPTKTIMNLGGERRLAEVEPCGLWPKMPNDLVQTIKDAKGFTLTFLTPALFKNGWLPSWLKESLDENVFTGKPPCCESLHIRLRAAALDRWIPQSGWDLANRQPRSAQKMIPAGATYWFEIVGDVTDDDIRSLWLAHLSDDSAEGNQNNHNGFGLAFPAAYKFHS</sequence>
<dbReference type="Gene3D" id="2.60.40.4350">
    <property type="match status" value="1"/>
</dbReference>
<dbReference type="Gene3D" id="3.30.70.2940">
    <property type="match status" value="1"/>
</dbReference>
<gene>
    <name evidence="1" type="ORF">IBG28_06710</name>
</gene>
<evidence type="ECO:0000313" key="2">
    <source>
        <dbReference type="Proteomes" id="UP000516370"/>
    </source>
</evidence>